<protein>
    <recommendedName>
        <fullName evidence="4">CCHC-type domain-containing protein</fullName>
    </recommendedName>
</protein>
<sequence>MAESDGSTPSDPPGPSRQSTGSSRHCLHCNKIFQAVHNGHRCCSADCTKARQALNRQSTNSSSAPVNKASKPAKRKKDTESPEKADQNGVKKSKYDPISTFIAELPAATILSLSKTELVSRLTAALSLLENNLVDISHLESKVSQLSDDLDDQDNQIRRLNDEAVQMKVAFADSVFCLQRSSSPLDRSTLSVSGPSYASVARGNHTNSVLVAKCVNGSAPAEPLSVLTVEELLDTPNSGLIPSHVRYKNNKVFVTLDNEVAVAKAAAILNKKPEFHSHFETAGKLNVSFPVVALFVNVSDPAKLNAELEHRNALLRGQILSVKVIFTKPQTTEGHVKIFLKSRAVRDEILALRKASVFGTYYRIVPVDLNREVRRCFKCQHYGHIQRDCPATFATCGKCAERHRAMALTNLAIRLALNKSKRLIGTDPFSTKMFNLSQNSLSDPANFPNRLKCLQINLRHSSLASASLAQAILDFEIDIVLIQEPYAMSSFTPVVANVPPGFSAFHMLSEDHAYGSAILAMTNVARNLKASFNLNVANRPLVELDFVPGDTSFVDLTLAGDQVKILRWLFLAIPSLSDHPYIFFEISHSAFVKIQRKPAHLKLPSVLNINADIFSSNLAKSLSRLPSPAGMTTEASIEHNISSLVSVLSSCALSARIPKPRNTRVHSMPWWSPELCALRSKVRSLYKAWSNNKCTTTELPYRRSKAQYQRSLRAAKCRAWEKVRESATNGDVFGALADFTGKSKSIPLPNEIRVDGSLSSDPVVIAEACARHFFPDEPPSDLSHSAIEASAHAALCSSSAEATPLISDWEFEVAARSMNSKSAPGIDALPADLLLLSLPLIKPFLMAILNACLCL</sequence>
<evidence type="ECO:0000256" key="2">
    <source>
        <dbReference type="SAM" id="Coils"/>
    </source>
</evidence>
<dbReference type="GO" id="GO:0008270">
    <property type="term" value="F:zinc ion binding"/>
    <property type="evidence" value="ECO:0007669"/>
    <property type="project" value="UniProtKB-KW"/>
</dbReference>
<dbReference type="InterPro" id="IPR036691">
    <property type="entry name" value="Endo/exonu/phosph_ase_sf"/>
</dbReference>
<dbReference type="Gene3D" id="3.60.10.10">
    <property type="entry name" value="Endonuclease/exonuclease/phosphatase"/>
    <property type="match status" value="1"/>
</dbReference>
<dbReference type="PhylomeDB" id="E9HZ56"/>
<dbReference type="SUPFAM" id="SSF57756">
    <property type="entry name" value="Retrovirus zinc finger-like domains"/>
    <property type="match status" value="1"/>
</dbReference>
<feature type="coiled-coil region" evidence="2">
    <location>
        <begin position="136"/>
        <end position="170"/>
    </location>
</feature>
<dbReference type="Proteomes" id="UP000000305">
    <property type="component" value="Unassembled WGS sequence"/>
</dbReference>
<dbReference type="SMART" id="SM00343">
    <property type="entry name" value="ZnF_C2HC"/>
    <property type="match status" value="1"/>
</dbReference>
<keyword evidence="1" id="KW-0862">Zinc</keyword>
<name>E9HZ56_DAPPU</name>
<dbReference type="PANTHER" id="PTHR33273">
    <property type="entry name" value="DOMAIN-CONTAINING PROTEIN, PUTATIVE-RELATED"/>
    <property type="match status" value="1"/>
</dbReference>
<keyword evidence="6" id="KW-1185">Reference proteome</keyword>
<feature type="region of interest" description="Disordered" evidence="3">
    <location>
        <begin position="1"/>
        <end position="23"/>
    </location>
</feature>
<keyword evidence="1" id="KW-0479">Metal-binding</keyword>
<dbReference type="SUPFAM" id="SSF56219">
    <property type="entry name" value="DNase I-like"/>
    <property type="match status" value="1"/>
</dbReference>
<feature type="compositionally biased region" description="Polar residues" evidence="3">
    <location>
        <begin position="55"/>
        <end position="65"/>
    </location>
</feature>
<feature type="compositionally biased region" description="Basic and acidic residues" evidence="3">
    <location>
        <begin position="77"/>
        <end position="86"/>
    </location>
</feature>
<dbReference type="PANTHER" id="PTHR33273:SF2">
    <property type="entry name" value="ENDONUCLEASE_EXONUCLEASE_PHOSPHATASE DOMAIN-CONTAINING PROTEIN"/>
    <property type="match status" value="1"/>
</dbReference>
<dbReference type="EMBL" id="GL733276">
    <property type="protein sequence ID" value="EFX62974.1"/>
    <property type="molecule type" value="Genomic_DNA"/>
</dbReference>
<evidence type="ECO:0000256" key="3">
    <source>
        <dbReference type="SAM" id="MobiDB-lite"/>
    </source>
</evidence>
<evidence type="ECO:0000313" key="6">
    <source>
        <dbReference type="Proteomes" id="UP000000305"/>
    </source>
</evidence>
<evidence type="ECO:0000313" key="5">
    <source>
        <dbReference type="EMBL" id="EFX62974.1"/>
    </source>
</evidence>
<dbReference type="KEGG" id="dpx:DAPPUDRAFT_119650"/>
<feature type="domain" description="CCHC-type" evidence="4">
    <location>
        <begin position="374"/>
        <end position="390"/>
    </location>
</feature>
<organism evidence="5 6">
    <name type="scientific">Daphnia pulex</name>
    <name type="common">Water flea</name>
    <dbReference type="NCBI Taxonomy" id="6669"/>
    <lineage>
        <taxon>Eukaryota</taxon>
        <taxon>Metazoa</taxon>
        <taxon>Ecdysozoa</taxon>
        <taxon>Arthropoda</taxon>
        <taxon>Crustacea</taxon>
        <taxon>Branchiopoda</taxon>
        <taxon>Diplostraca</taxon>
        <taxon>Cladocera</taxon>
        <taxon>Anomopoda</taxon>
        <taxon>Daphniidae</taxon>
        <taxon>Daphnia</taxon>
    </lineage>
</organism>
<dbReference type="AlphaFoldDB" id="E9HZ56"/>
<feature type="region of interest" description="Disordered" evidence="3">
    <location>
        <begin position="55"/>
        <end position="93"/>
    </location>
</feature>
<dbReference type="InterPro" id="IPR036875">
    <property type="entry name" value="Znf_CCHC_sf"/>
</dbReference>
<dbReference type="InterPro" id="IPR001878">
    <property type="entry name" value="Znf_CCHC"/>
</dbReference>
<keyword evidence="1" id="KW-0863">Zinc-finger</keyword>
<accession>E9HZ56</accession>
<proteinExistence type="predicted"/>
<evidence type="ECO:0000259" key="4">
    <source>
        <dbReference type="PROSITE" id="PS50158"/>
    </source>
</evidence>
<dbReference type="InParanoid" id="E9HZ56"/>
<gene>
    <name evidence="5" type="ORF">DAPPUDRAFT_119650</name>
</gene>
<evidence type="ECO:0000256" key="1">
    <source>
        <dbReference type="PROSITE-ProRule" id="PRU00047"/>
    </source>
</evidence>
<keyword evidence="2" id="KW-0175">Coiled coil</keyword>
<dbReference type="OrthoDB" id="6382908at2759"/>
<reference evidence="5 6" key="1">
    <citation type="journal article" date="2011" name="Science">
        <title>The ecoresponsive genome of Daphnia pulex.</title>
        <authorList>
            <person name="Colbourne J.K."/>
            <person name="Pfrender M.E."/>
            <person name="Gilbert D."/>
            <person name="Thomas W.K."/>
            <person name="Tucker A."/>
            <person name="Oakley T.H."/>
            <person name="Tokishita S."/>
            <person name="Aerts A."/>
            <person name="Arnold G.J."/>
            <person name="Basu M.K."/>
            <person name="Bauer D.J."/>
            <person name="Caceres C.E."/>
            <person name="Carmel L."/>
            <person name="Casola C."/>
            <person name="Choi J.H."/>
            <person name="Detter J.C."/>
            <person name="Dong Q."/>
            <person name="Dusheyko S."/>
            <person name="Eads B.D."/>
            <person name="Frohlich T."/>
            <person name="Geiler-Samerotte K.A."/>
            <person name="Gerlach D."/>
            <person name="Hatcher P."/>
            <person name="Jogdeo S."/>
            <person name="Krijgsveld J."/>
            <person name="Kriventseva E.V."/>
            <person name="Kultz D."/>
            <person name="Laforsch C."/>
            <person name="Lindquist E."/>
            <person name="Lopez J."/>
            <person name="Manak J.R."/>
            <person name="Muller J."/>
            <person name="Pangilinan J."/>
            <person name="Patwardhan R.P."/>
            <person name="Pitluck S."/>
            <person name="Pritham E.J."/>
            <person name="Rechtsteiner A."/>
            <person name="Rho M."/>
            <person name="Rogozin I.B."/>
            <person name="Sakarya O."/>
            <person name="Salamov A."/>
            <person name="Schaack S."/>
            <person name="Shapiro H."/>
            <person name="Shiga Y."/>
            <person name="Skalitzky C."/>
            <person name="Smith Z."/>
            <person name="Souvorov A."/>
            <person name="Sung W."/>
            <person name="Tang Z."/>
            <person name="Tsuchiya D."/>
            <person name="Tu H."/>
            <person name="Vos H."/>
            <person name="Wang M."/>
            <person name="Wolf Y.I."/>
            <person name="Yamagata H."/>
            <person name="Yamada T."/>
            <person name="Ye Y."/>
            <person name="Shaw J.R."/>
            <person name="Andrews J."/>
            <person name="Crease T.J."/>
            <person name="Tang H."/>
            <person name="Lucas S.M."/>
            <person name="Robertson H.M."/>
            <person name="Bork P."/>
            <person name="Koonin E.V."/>
            <person name="Zdobnov E.M."/>
            <person name="Grigoriev I.V."/>
            <person name="Lynch M."/>
            <person name="Boore J.L."/>
        </authorList>
    </citation>
    <scope>NUCLEOTIDE SEQUENCE [LARGE SCALE GENOMIC DNA]</scope>
</reference>
<dbReference type="PROSITE" id="PS50158">
    <property type="entry name" value="ZF_CCHC"/>
    <property type="match status" value="1"/>
</dbReference>
<dbReference type="GO" id="GO:0003676">
    <property type="term" value="F:nucleic acid binding"/>
    <property type="evidence" value="ECO:0007669"/>
    <property type="project" value="InterPro"/>
</dbReference>
<dbReference type="HOGENOM" id="CLU_366114_0_0_1"/>